<dbReference type="InterPro" id="IPR038555">
    <property type="entry name" value="Zincin_1_sf"/>
</dbReference>
<evidence type="ECO:0000313" key="1">
    <source>
        <dbReference type="EMBL" id="QMU98771.1"/>
    </source>
</evidence>
<protein>
    <submittedName>
        <fullName evidence="1">Metallopeptidase family protein</fullName>
    </submittedName>
</protein>
<sequence>MEMSEEAFEALVIDELDRLPDDMVDGLDNVVFVVEDEPDDGSDLFGLYEGFALTERGQYGMGELPDRIIVYRRAHLGACADEHALRDEVHTTLVHEIAHFYGLDDEQLHELGWA</sequence>
<dbReference type="CDD" id="cd12952">
    <property type="entry name" value="MMP_ACEL2062"/>
    <property type="match status" value="1"/>
</dbReference>
<dbReference type="InterPro" id="IPR010428">
    <property type="entry name" value="Zincin_1"/>
</dbReference>
<accession>A0A7D7WIB3</accession>
<organism evidence="1 2">
    <name type="scientific">Microbacterium esteraromaticum</name>
    <dbReference type="NCBI Taxonomy" id="57043"/>
    <lineage>
        <taxon>Bacteria</taxon>
        <taxon>Bacillati</taxon>
        <taxon>Actinomycetota</taxon>
        <taxon>Actinomycetes</taxon>
        <taxon>Micrococcales</taxon>
        <taxon>Microbacteriaceae</taxon>
        <taxon>Microbacterium</taxon>
    </lineage>
</organism>
<dbReference type="AlphaFoldDB" id="A0A7D7WIB3"/>
<dbReference type="Proteomes" id="UP000515708">
    <property type="component" value="Chromosome"/>
</dbReference>
<proteinExistence type="predicted"/>
<dbReference type="SUPFAM" id="SSF55486">
    <property type="entry name" value="Metalloproteases ('zincins'), catalytic domain"/>
    <property type="match status" value="1"/>
</dbReference>
<dbReference type="Gene3D" id="3.30.2010.20">
    <property type="match status" value="1"/>
</dbReference>
<dbReference type="RefSeq" id="WP_182256838.1">
    <property type="nucleotide sequence ID" value="NZ_CP043732.1"/>
</dbReference>
<evidence type="ECO:0000313" key="2">
    <source>
        <dbReference type="Proteomes" id="UP000515708"/>
    </source>
</evidence>
<dbReference type="Pfam" id="PF06262">
    <property type="entry name" value="Zincin_1"/>
    <property type="match status" value="1"/>
</dbReference>
<dbReference type="EMBL" id="CP043732">
    <property type="protein sequence ID" value="QMU98771.1"/>
    <property type="molecule type" value="Genomic_DNA"/>
</dbReference>
<reference evidence="1 2" key="1">
    <citation type="journal article" date="2020" name="Front. Microbiol.">
        <title>Design of Bacterial Strain-Specific qPCR Assays Using NGS Data and Publicly Available Resources and Its Application to Track Biocontrol Strains.</title>
        <authorList>
            <person name="Hernandez I."/>
            <person name="Sant C."/>
            <person name="Martinez R."/>
            <person name="Fernandez C."/>
        </authorList>
    </citation>
    <scope>NUCLEOTIDE SEQUENCE [LARGE SCALE GENOMIC DNA]</scope>
    <source>
        <strain evidence="1 2">B24</strain>
    </source>
</reference>
<gene>
    <name evidence="1" type="ORF">FVO59_13535</name>
</gene>
<name>A0A7D7WIB3_9MICO</name>